<gene>
    <name evidence="1" type="ORF">FTUN_5297</name>
</gene>
<evidence type="ECO:0000313" key="2">
    <source>
        <dbReference type="Proteomes" id="UP000503447"/>
    </source>
</evidence>
<accession>A0A6M5YUW6</accession>
<dbReference type="AlphaFoldDB" id="A0A6M5YUW6"/>
<evidence type="ECO:0000313" key="1">
    <source>
        <dbReference type="EMBL" id="QJW97719.1"/>
    </source>
</evidence>
<name>A0A6M5YUW6_9BACT</name>
<sequence>MKDEVEALPLERRRELFAAVVAAQDEGLSVWDSRELIARRFGVDVEVVRGVEAEGLDGKWPPFGKG</sequence>
<reference evidence="2" key="1">
    <citation type="submission" date="2020-05" db="EMBL/GenBank/DDBJ databases">
        <title>Frigoriglobus tundricola gen. nov., sp. nov., a psychrotolerant cellulolytic planctomycete of the family Gemmataceae with two divergent copies of 16S rRNA gene.</title>
        <authorList>
            <person name="Kulichevskaya I.S."/>
            <person name="Ivanova A.A."/>
            <person name="Naumoff D.G."/>
            <person name="Beletsky A.V."/>
            <person name="Rijpstra W.I.C."/>
            <person name="Sinninghe Damste J.S."/>
            <person name="Mardanov A.V."/>
            <person name="Ravin N.V."/>
            <person name="Dedysh S.N."/>
        </authorList>
    </citation>
    <scope>NUCLEOTIDE SEQUENCE [LARGE SCALE GENOMIC DNA]</scope>
    <source>
        <strain evidence="2">PL17</strain>
    </source>
</reference>
<dbReference type="KEGG" id="ftj:FTUN_5297"/>
<proteinExistence type="predicted"/>
<keyword evidence="2" id="KW-1185">Reference proteome</keyword>
<dbReference type="EMBL" id="CP053452">
    <property type="protein sequence ID" value="QJW97719.1"/>
    <property type="molecule type" value="Genomic_DNA"/>
</dbReference>
<organism evidence="1 2">
    <name type="scientific">Frigoriglobus tundricola</name>
    <dbReference type="NCBI Taxonomy" id="2774151"/>
    <lineage>
        <taxon>Bacteria</taxon>
        <taxon>Pseudomonadati</taxon>
        <taxon>Planctomycetota</taxon>
        <taxon>Planctomycetia</taxon>
        <taxon>Gemmatales</taxon>
        <taxon>Gemmataceae</taxon>
        <taxon>Frigoriglobus</taxon>
    </lineage>
</organism>
<dbReference type="Proteomes" id="UP000503447">
    <property type="component" value="Chromosome"/>
</dbReference>
<protein>
    <submittedName>
        <fullName evidence="1">Uncharacterized protein</fullName>
    </submittedName>
</protein>
<dbReference type="RefSeq" id="WP_171473038.1">
    <property type="nucleotide sequence ID" value="NZ_CP053452.2"/>
</dbReference>